<dbReference type="Proteomes" id="UP000037136">
    <property type="component" value="Unassembled WGS sequence"/>
</dbReference>
<protein>
    <recommendedName>
        <fullName evidence="4">Phenylalanine ammonia-lyase</fullName>
    </recommendedName>
</protein>
<dbReference type="AlphaFoldDB" id="A0A2A9PL56"/>
<dbReference type="Gene3D" id="1.10.274.20">
    <property type="entry name" value="Phenylalanine ammonia-lyase 1, domain 3"/>
    <property type="match status" value="1"/>
</dbReference>
<dbReference type="InterPro" id="IPR008948">
    <property type="entry name" value="L-Aspartase-like"/>
</dbReference>
<dbReference type="Gene3D" id="1.20.200.10">
    <property type="entry name" value="Fumarase/aspartase (Central domain)"/>
    <property type="match status" value="1"/>
</dbReference>
<dbReference type="STRING" id="268505.A0A2A9PL56"/>
<keyword evidence="3" id="KW-1185">Reference proteome</keyword>
<evidence type="ECO:0000313" key="2">
    <source>
        <dbReference type="EMBL" id="PFH61622.1"/>
    </source>
</evidence>
<comment type="similarity">
    <text evidence="1">Belongs to the PAL/histidase family.</text>
</comment>
<dbReference type="InterPro" id="IPR001106">
    <property type="entry name" value="Aromatic_Lyase"/>
</dbReference>
<dbReference type="OrthoDB" id="10051290at2759"/>
<dbReference type="GO" id="GO:0003824">
    <property type="term" value="F:catalytic activity"/>
    <property type="evidence" value="ECO:0007669"/>
    <property type="project" value="InterPro"/>
</dbReference>
<dbReference type="SUPFAM" id="SSF48557">
    <property type="entry name" value="L-aspartase-like"/>
    <property type="match status" value="1"/>
</dbReference>
<dbReference type="Pfam" id="PF00221">
    <property type="entry name" value="Lyase_aromatic"/>
    <property type="match status" value="1"/>
</dbReference>
<reference evidence="2 3" key="2">
    <citation type="journal article" date="2017" name="Sci. Rep.">
        <title>Ant-infecting Ophiocordyceps genomes reveal a high diversity of potential behavioral manipulation genes and a possible major role for enterotoxins.</title>
        <authorList>
            <person name="de Bekker C."/>
            <person name="Ohm R.A."/>
            <person name="Evans H.C."/>
            <person name="Brachmann A."/>
            <person name="Hughes D.P."/>
        </authorList>
    </citation>
    <scope>NUCLEOTIDE SEQUENCE [LARGE SCALE GENOMIC DNA]</scope>
    <source>
        <strain evidence="2 3">SC16a</strain>
    </source>
</reference>
<dbReference type="EMBL" id="LAZP02000062">
    <property type="protein sequence ID" value="PFH61622.1"/>
    <property type="molecule type" value="Genomic_DNA"/>
</dbReference>
<evidence type="ECO:0000256" key="1">
    <source>
        <dbReference type="ARBA" id="ARBA00007238"/>
    </source>
</evidence>
<name>A0A2A9PL56_OPHUN</name>
<accession>A0A2A9PL56</accession>
<reference evidence="2 3" key="1">
    <citation type="journal article" date="2015" name="BMC Genomics">
        <title>Gene expression during zombie ant biting behavior reflects the complexity underlying fungal parasitic behavioral manipulation.</title>
        <authorList>
            <person name="de Bekker C."/>
            <person name="Ohm R.A."/>
            <person name="Loreto R.G."/>
            <person name="Sebastian A."/>
            <person name="Albert I."/>
            <person name="Merrow M."/>
            <person name="Brachmann A."/>
            <person name="Hughes D.P."/>
        </authorList>
    </citation>
    <scope>NUCLEOTIDE SEQUENCE [LARGE SCALE GENOMIC DNA]</scope>
    <source>
        <strain evidence="2 3">SC16a</strain>
    </source>
</reference>
<evidence type="ECO:0008006" key="4">
    <source>
        <dbReference type="Google" id="ProtNLM"/>
    </source>
</evidence>
<sequence>MLASADAPKETKLAQDRYALRTAPQWIGPLLENLVLADQQVQTELNSTTDNPLIETATQKIHHGGNFQAAAVTSAMEKVSSSMQLLGRLMFAQFSELLDSGANKYLPPNLAVDEPSTSFTMKGAEISMAAYMSELAYKAHPVSTHVQSAEMNNQSINSLALISARVALETIEVLSHMAATHIQALCQALDLRCLQYEFETTAEKSVRVLLSECLRRLTTTKSCVDAIHADVWPQLMSAWRSNCRLDNDDRGKTAARETSSALLQALRRHYRPQTGESAQDVLDAVESFCASIGRELSETYSRERADFLVRQTTPAYLGAAGRVLYDFVRRELDIPMHRGLVDHPTLAGERRCRTLGNLASEIYVSLRNGRLYDEVMKAVGGT</sequence>
<comment type="caution">
    <text evidence="2">The sequence shown here is derived from an EMBL/GenBank/DDBJ whole genome shotgun (WGS) entry which is preliminary data.</text>
</comment>
<organism evidence="2 3">
    <name type="scientific">Ophiocordyceps unilateralis</name>
    <name type="common">Zombie-ant fungus</name>
    <name type="synonym">Torrubia unilateralis</name>
    <dbReference type="NCBI Taxonomy" id="268505"/>
    <lineage>
        <taxon>Eukaryota</taxon>
        <taxon>Fungi</taxon>
        <taxon>Dikarya</taxon>
        <taxon>Ascomycota</taxon>
        <taxon>Pezizomycotina</taxon>
        <taxon>Sordariomycetes</taxon>
        <taxon>Hypocreomycetidae</taxon>
        <taxon>Hypocreales</taxon>
        <taxon>Ophiocordycipitaceae</taxon>
        <taxon>Ophiocordyceps</taxon>
    </lineage>
</organism>
<evidence type="ECO:0000313" key="3">
    <source>
        <dbReference type="Proteomes" id="UP000037136"/>
    </source>
</evidence>
<dbReference type="PANTHER" id="PTHR10362">
    <property type="entry name" value="HISTIDINE AMMONIA-LYASE"/>
    <property type="match status" value="1"/>
</dbReference>
<proteinExistence type="inferred from homology"/>
<dbReference type="InterPro" id="IPR023144">
    <property type="entry name" value="Phe_NH3-lyase_shielding_dom_sf"/>
</dbReference>
<gene>
    <name evidence="2" type="ORF">XA68_16797</name>
</gene>